<dbReference type="Proteomes" id="UP001279012">
    <property type="component" value="Unassembled WGS sequence"/>
</dbReference>
<dbReference type="GO" id="GO:0009117">
    <property type="term" value="P:nucleotide metabolic process"/>
    <property type="evidence" value="ECO:0007669"/>
    <property type="project" value="UniProtKB-KW"/>
</dbReference>
<accession>A0AAW9EAV2</accession>
<organism evidence="3 4">
    <name type="scientific">Klebsiella aerogenes</name>
    <name type="common">Enterobacter aerogenes</name>
    <dbReference type="NCBI Taxonomy" id="548"/>
    <lineage>
        <taxon>Bacteria</taxon>
        <taxon>Pseudomonadati</taxon>
        <taxon>Pseudomonadota</taxon>
        <taxon>Gammaproteobacteria</taxon>
        <taxon>Enterobacterales</taxon>
        <taxon>Enterobacteriaceae</taxon>
        <taxon>Klebsiella/Raoultella group</taxon>
        <taxon>Klebsiella</taxon>
    </lineage>
</organism>
<dbReference type="InterPro" id="IPR029001">
    <property type="entry name" value="ITPase-like_fam"/>
</dbReference>
<comment type="caution">
    <text evidence="3">The sequence shown here is derived from an EMBL/GenBank/DDBJ whole genome shotgun (WGS) entry which is preliminary data.</text>
</comment>
<name>A0AAW9EAV2_KLEAE</name>
<proteinExistence type="predicted"/>
<gene>
    <name evidence="3" type="ORF">SJ059_27845</name>
</gene>
<sequence>YFTDGLLSRTSVYQQAIVLALVPVTHDIYKQLNKKDDE</sequence>
<dbReference type="GO" id="GO:0016787">
    <property type="term" value="F:hydrolase activity"/>
    <property type="evidence" value="ECO:0007669"/>
    <property type="project" value="UniProtKB-KW"/>
</dbReference>
<dbReference type="Gene3D" id="3.90.950.10">
    <property type="match status" value="1"/>
</dbReference>
<protein>
    <submittedName>
        <fullName evidence="3">Non-canonical purine NTP phosphatase</fullName>
    </submittedName>
</protein>
<evidence type="ECO:0000256" key="2">
    <source>
        <dbReference type="ARBA" id="ARBA00023080"/>
    </source>
</evidence>
<evidence type="ECO:0000313" key="4">
    <source>
        <dbReference type="Proteomes" id="UP001279012"/>
    </source>
</evidence>
<keyword evidence="1" id="KW-0378">Hydrolase</keyword>
<keyword evidence="2" id="KW-0546">Nucleotide metabolism</keyword>
<feature type="non-terminal residue" evidence="3">
    <location>
        <position position="1"/>
    </location>
</feature>
<evidence type="ECO:0000256" key="1">
    <source>
        <dbReference type="ARBA" id="ARBA00022801"/>
    </source>
</evidence>
<reference evidence="3" key="1">
    <citation type="submission" date="2023-11" db="EMBL/GenBank/DDBJ databases">
        <title>Detection of rare carbapenemases in Enterobacterales - comparison of two colorimetric and two CIM-based carbapenemase assays.</title>
        <authorList>
            <person name="Schaffarczyk L."/>
            <person name="Noster J."/>
            <person name="Stelzer Y."/>
            <person name="Sattler J."/>
            <person name="Gatermann S."/>
            <person name="Hamprecht A."/>
        </authorList>
    </citation>
    <scope>NUCLEOTIDE SEQUENCE</scope>
    <source>
        <strain evidence="3">CIM-Cont-037</strain>
    </source>
</reference>
<dbReference type="EMBL" id="JAWZZT010000687">
    <property type="protein sequence ID" value="MDX7018236.1"/>
    <property type="molecule type" value="Genomic_DNA"/>
</dbReference>
<evidence type="ECO:0000313" key="3">
    <source>
        <dbReference type="EMBL" id="MDX7018236.1"/>
    </source>
</evidence>
<dbReference type="AlphaFoldDB" id="A0AAW9EAV2"/>